<gene>
    <name evidence="1" type="ORF">MJG53_003843</name>
</gene>
<reference evidence="1" key="1">
    <citation type="submission" date="2022-03" db="EMBL/GenBank/DDBJ databases">
        <title>Genomic analyses of argali, domestic sheep and their hybrids provide insights into chromosomal evolution, heterosis and genetic basis of agronomic traits.</title>
        <authorList>
            <person name="Li M."/>
        </authorList>
    </citation>
    <scope>NUCLEOTIDE SEQUENCE</scope>
    <source>
        <strain evidence="1">F1 hybrid</strain>
    </source>
</reference>
<protein>
    <submittedName>
        <fullName evidence="1">Uncharacterized protein</fullName>
    </submittedName>
</protein>
<comment type="caution">
    <text evidence="1">The sequence shown here is derived from an EMBL/GenBank/DDBJ whole genome shotgun (WGS) entry which is preliminary data.</text>
</comment>
<sequence>MLRAAADSDKRNLVFTERAGNPELWFRLVIRERFSPELEKKTDAPARKVRGVTGQGEGCDPIYPEEGKTKSSAFEGMQRSSESMERRARGKCSPAAPSLLARKSTLNDTLTLSASPHGLEYVVLVAVLSVPSQQDVSLRGPQTVLFSAASEALPGMLLTKETGSEWSSNLSKAAELAGGGAQL</sequence>
<proteinExistence type="predicted"/>
<keyword evidence="2" id="KW-1185">Reference proteome</keyword>
<evidence type="ECO:0000313" key="1">
    <source>
        <dbReference type="EMBL" id="KAI4586056.1"/>
    </source>
</evidence>
<dbReference type="Proteomes" id="UP001057279">
    <property type="component" value="Linkage Group LG03"/>
</dbReference>
<dbReference type="EMBL" id="CM043028">
    <property type="protein sequence ID" value="KAI4586056.1"/>
    <property type="molecule type" value="Genomic_DNA"/>
</dbReference>
<organism evidence="1 2">
    <name type="scientific">Ovis ammon polii x Ovis aries</name>
    <dbReference type="NCBI Taxonomy" id="2918886"/>
    <lineage>
        <taxon>Eukaryota</taxon>
        <taxon>Metazoa</taxon>
        <taxon>Chordata</taxon>
        <taxon>Craniata</taxon>
        <taxon>Vertebrata</taxon>
        <taxon>Euteleostomi</taxon>
        <taxon>Mammalia</taxon>
        <taxon>Eutheria</taxon>
        <taxon>Laurasiatheria</taxon>
        <taxon>Artiodactyla</taxon>
        <taxon>Ruminantia</taxon>
        <taxon>Pecora</taxon>
        <taxon>Bovidae</taxon>
        <taxon>Caprinae</taxon>
        <taxon>Ovis</taxon>
    </lineage>
</organism>
<evidence type="ECO:0000313" key="2">
    <source>
        <dbReference type="Proteomes" id="UP001057279"/>
    </source>
</evidence>
<accession>A0ACB9V9C4</accession>
<name>A0ACB9V9C4_9CETA</name>